<keyword evidence="2" id="KW-1185">Reference proteome</keyword>
<evidence type="ECO:0000313" key="2">
    <source>
        <dbReference type="Proteomes" id="UP000034228"/>
    </source>
</evidence>
<dbReference type="Pfam" id="PF11281">
    <property type="entry name" value="DUF3083"/>
    <property type="match status" value="1"/>
</dbReference>
<reference evidence="1 2" key="1">
    <citation type="submission" date="2015-03" db="EMBL/GenBank/DDBJ databases">
        <title>Draft genome sequences of two protease-producing strains of Arsukibacterium isolated from two cold and alkaline environments.</title>
        <authorList>
            <person name="Lylloff J.E."/>
            <person name="Skov L.B."/>
            <person name="Jepsen M."/>
            <person name="Hallin P.F."/>
            <person name="Sorensen S.J."/>
            <person name="Stougaard P."/>
            <person name="Glaring M.A."/>
        </authorList>
    </citation>
    <scope>NUCLEOTIDE SEQUENCE [LARGE SCALE GENOMIC DNA]</scope>
    <source>
        <strain evidence="1 2">GCM72</strain>
    </source>
</reference>
<dbReference type="RefSeq" id="WP_046558083.1">
    <property type="nucleotide sequence ID" value="NZ_LAHO01000012.1"/>
</dbReference>
<dbReference type="STRING" id="336831.WG68_12745"/>
<evidence type="ECO:0008006" key="3">
    <source>
        <dbReference type="Google" id="ProtNLM"/>
    </source>
</evidence>
<accession>A0A0M2V2C0</accession>
<dbReference type="OrthoDB" id="6288569at2"/>
<protein>
    <recommendedName>
        <fullName evidence="3">DUF3083 domain-containing protein</fullName>
    </recommendedName>
</protein>
<dbReference type="AlphaFoldDB" id="A0A0M2V2C0"/>
<gene>
    <name evidence="1" type="ORF">WG68_12745</name>
</gene>
<dbReference type="Proteomes" id="UP000034228">
    <property type="component" value="Unassembled WGS sequence"/>
</dbReference>
<dbReference type="InterPro" id="IPR021433">
    <property type="entry name" value="DUF3083"/>
</dbReference>
<proteinExistence type="predicted"/>
<dbReference type="PATRIC" id="fig|336831.14.peg.1779"/>
<sequence length="354" mass="40305">MPISTQHKVYLPASAKSNQYILAEIKATPELYRHYSNEQACYQQLSQQLFTLADSLNLHNVHLIATDKLPVVRFHTEAHVFQTAEQILFFYNPAYHEAQNLFSQNGYQARKIRLLFLATGNDIRANAADFHSRVLQLLQQLQPQLPEQNLKIKIRDHQHLSYDLLAKSKGNRESYGYKLRAIAGRYATRQLNLPEHSALTYVHLTLPLSRALKQQYVASDSLDYSPLYQQLEQQLKAAIQAKDLNRVAIVANGLTPLVRNSKFDKPETTAELQLLGFDPSNNAPQFISDWQGDNLVEAVNILIVAGNDDMTETGFGRFMNQVEASLRSFADKLGVNPEKQDLTVRFHQHISYSN</sequence>
<evidence type="ECO:0000313" key="1">
    <source>
        <dbReference type="EMBL" id="KKO45002.1"/>
    </source>
</evidence>
<comment type="caution">
    <text evidence="1">The sequence shown here is derived from an EMBL/GenBank/DDBJ whole genome shotgun (WGS) entry which is preliminary data.</text>
</comment>
<organism evidence="1 2">
    <name type="scientific">Arsukibacterium ikkense</name>
    <dbReference type="NCBI Taxonomy" id="336831"/>
    <lineage>
        <taxon>Bacteria</taxon>
        <taxon>Pseudomonadati</taxon>
        <taxon>Pseudomonadota</taxon>
        <taxon>Gammaproteobacteria</taxon>
        <taxon>Chromatiales</taxon>
        <taxon>Chromatiaceae</taxon>
        <taxon>Arsukibacterium</taxon>
    </lineage>
</organism>
<dbReference type="EMBL" id="LAHO01000012">
    <property type="protein sequence ID" value="KKO45002.1"/>
    <property type="molecule type" value="Genomic_DNA"/>
</dbReference>
<name>A0A0M2V2C0_9GAMM</name>